<accession>F9P973</accession>
<sequence length="47" mass="5672">MNEIPNMNYKGMKIWADQTAKLFPYGYPFSFVANQIHQYILVFRKEK</sequence>
<gene>
    <name evidence="1" type="ORF">HMPREF1042_1382</name>
</gene>
<name>F9P973_STRCV</name>
<organism evidence="1 2">
    <name type="scientific">Streptococcus constellatus subsp. pharyngis SK1060 = CCUG 46377</name>
    <dbReference type="NCBI Taxonomy" id="1035184"/>
    <lineage>
        <taxon>Bacteria</taxon>
        <taxon>Bacillati</taxon>
        <taxon>Bacillota</taxon>
        <taxon>Bacilli</taxon>
        <taxon>Lactobacillales</taxon>
        <taxon>Streptococcaceae</taxon>
        <taxon>Streptococcus</taxon>
        <taxon>Streptococcus anginosus group</taxon>
    </lineage>
</organism>
<evidence type="ECO:0000313" key="2">
    <source>
        <dbReference type="Proteomes" id="UP000003287"/>
    </source>
</evidence>
<dbReference type="eggNOG" id="COG0863">
    <property type="taxonomic scope" value="Bacteria"/>
</dbReference>
<proteinExistence type="predicted"/>
<reference evidence="1 2" key="1">
    <citation type="submission" date="2011-06" db="EMBL/GenBank/DDBJ databases">
        <authorList>
            <person name="Harkins D.M."/>
            <person name="Madupu R."/>
            <person name="Durkin A.S."/>
            <person name="Torralba M."/>
            <person name="Methe B."/>
            <person name="Sutton G.G."/>
            <person name="Nelson K.E."/>
        </authorList>
    </citation>
    <scope>NUCLEOTIDE SEQUENCE [LARGE SCALE GENOMIC DNA]</scope>
    <source>
        <strain evidence="1 2">SK1060</strain>
    </source>
</reference>
<dbReference type="AlphaFoldDB" id="F9P973"/>
<dbReference type="Proteomes" id="UP000003287">
    <property type="component" value="Unassembled WGS sequence"/>
</dbReference>
<dbReference type="EMBL" id="AFUP01000006">
    <property type="protein sequence ID" value="EGV07855.1"/>
    <property type="molecule type" value="Genomic_DNA"/>
</dbReference>
<protein>
    <submittedName>
        <fullName evidence="1">Conserved domain protein</fullName>
    </submittedName>
</protein>
<evidence type="ECO:0000313" key="1">
    <source>
        <dbReference type="EMBL" id="EGV07855.1"/>
    </source>
</evidence>